<dbReference type="SUPFAM" id="SSF56112">
    <property type="entry name" value="Protein kinase-like (PK-like)"/>
    <property type="match status" value="1"/>
</dbReference>
<sequence>MHHVAGVPLRERWPSMSGSQYPKCVQAICMTMQQLAALEFPAYGSIYFEDAPLGSEVKIPLSDGFCIGPHCSTVYWDCGVDGSEMGKIVRGSAGKDLAAYASGLIANGHSKLPSTSSPITASRPSYFGTVQEHHKLLDSAEGILQTLIAQPQIANASAPTLLHADLHTRNIYVSDEDPTSITCVIDWQSSTIEPAFIYASDMPDFARAPETSSEEGNPGPEPPLSEQDKMQKVASYCNQTYEICMQHFIPKMRVARSLDALLTRPFQYTHTSWRDSAAALRQEFLDLSSNWENLDLAGPCPYIASPEELARHQKQHRAFERAQELKQMLMKLLFVESDGWVSTEDWEEVRRAHKAIYDLALENAEEEGDDSMTEKNLKELWPFDDGKF</sequence>
<evidence type="ECO:0000256" key="7">
    <source>
        <dbReference type="SAM" id="MobiDB-lite"/>
    </source>
</evidence>
<evidence type="ECO:0000256" key="4">
    <source>
        <dbReference type="ARBA" id="ARBA00022946"/>
    </source>
</evidence>
<dbReference type="Proteomes" id="UP000297299">
    <property type="component" value="Unassembled WGS sequence"/>
</dbReference>
<gene>
    <name evidence="9" type="ORF">BOTCAL_0249g00140</name>
</gene>
<dbReference type="EMBL" id="PHWZ01000248">
    <property type="protein sequence ID" value="TEY53303.1"/>
    <property type="molecule type" value="Genomic_DNA"/>
</dbReference>
<feature type="compositionally biased region" description="Low complexity" evidence="7">
    <location>
        <begin position="209"/>
        <end position="218"/>
    </location>
</feature>
<evidence type="ECO:0000256" key="1">
    <source>
        <dbReference type="ARBA" id="ARBA00004173"/>
    </source>
</evidence>
<dbReference type="InterPro" id="IPR051035">
    <property type="entry name" value="Mito_inheritance_9"/>
</dbReference>
<evidence type="ECO:0000313" key="9">
    <source>
        <dbReference type="EMBL" id="TEY53303.1"/>
    </source>
</evidence>
<feature type="domain" description="Aminoglycoside phosphotransferase" evidence="8">
    <location>
        <begin position="138"/>
        <end position="195"/>
    </location>
</feature>
<evidence type="ECO:0000259" key="8">
    <source>
        <dbReference type="Pfam" id="PF01636"/>
    </source>
</evidence>
<dbReference type="InterPro" id="IPR002575">
    <property type="entry name" value="Aminoglycoside_PTrfase"/>
</dbReference>
<comment type="subcellular location">
    <subcellularLocation>
        <location evidence="1">Mitochondrion</location>
    </subcellularLocation>
</comment>
<name>A0A4Y8CWP9_9HELO</name>
<dbReference type="PANTHER" id="PTHR36091:SF1">
    <property type="entry name" value="ALTERED INHERITANCE OF MITOCHONDRIA PROTEIN 9, MITOCHONDRIAL"/>
    <property type="match status" value="1"/>
</dbReference>
<evidence type="ECO:0000256" key="2">
    <source>
        <dbReference type="ARBA" id="ARBA00005543"/>
    </source>
</evidence>
<organism evidence="9 10">
    <name type="scientific">Botryotinia calthae</name>
    <dbReference type="NCBI Taxonomy" id="38488"/>
    <lineage>
        <taxon>Eukaryota</taxon>
        <taxon>Fungi</taxon>
        <taxon>Dikarya</taxon>
        <taxon>Ascomycota</taxon>
        <taxon>Pezizomycotina</taxon>
        <taxon>Leotiomycetes</taxon>
        <taxon>Helotiales</taxon>
        <taxon>Sclerotiniaceae</taxon>
        <taxon>Botryotinia</taxon>
    </lineage>
</organism>
<keyword evidence="10" id="KW-1185">Reference proteome</keyword>
<dbReference type="InterPro" id="IPR011009">
    <property type="entry name" value="Kinase-like_dom_sf"/>
</dbReference>
<keyword evidence="5" id="KW-0496">Mitochondrion</keyword>
<dbReference type="AlphaFoldDB" id="A0A4Y8CWP9"/>
<feature type="region of interest" description="Disordered" evidence="7">
    <location>
        <begin position="207"/>
        <end position="230"/>
    </location>
</feature>
<protein>
    <recommendedName>
        <fullName evidence="3">Altered inheritance of mitochondria protein 9, mitochondrial</fullName>
    </recommendedName>
    <alternativeName>
        <fullName evidence="6">Found in mitochondrial proteome protein 29</fullName>
    </alternativeName>
</protein>
<comment type="caution">
    <text evidence="9">The sequence shown here is derived from an EMBL/GenBank/DDBJ whole genome shotgun (WGS) entry which is preliminary data.</text>
</comment>
<evidence type="ECO:0000313" key="10">
    <source>
        <dbReference type="Proteomes" id="UP000297299"/>
    </source>
</evidence>
<evidence type="ECO:0000256" key="3">
    <source>
        <dbReference type="ARBA" id="ARBA00016197"/>
    </source>
</evidence>
<proteinExistence type="inferred from homology"/>
<dbReference type="GO" id="GO:0005739">
    <property type="term" value="C:mitochondrion"/>
    <property type="evidence" value="ECO:0007669"/>
    <property type="project" value="UniProtKB-SubCell"/>
</dbReference>
<dbReference type="PANTHER" id="PTHR36091">
    <property type="entry name" value="ALTERED INHERITANCE OF MITOCHONDRIA PROTEIN 9, MITOCHONDRIAL"/>
    <property type="match status" value="1"/>
</dbReference>
<accession>A0A4Y8CWP9</accession>
<evidence type="ECO:0000256" key="5">
    <source>
        <dbReference type="ARBA" id="ARBA00023128"/>
    </source>
</evidence>
<dbReference type="Gene3D" id="3.90.1200.10">
    <property type="match status" value="1"/>
</dbReference>
<evidence type="ECO:0000256" key="6">
    <source>
        <dbReference type="ARBA" id="ARBA00031849"/>
    </source>
</evidence>
<keyword evidence="4" id="KW-0809">Transit peptide</keyword>
<dbReference type="OrthoDB" id="2831558at2759"/>
<dbReference type="STRING" id="38488.A0A4Y8CWP9"/>
<comment type="similarity">
    <text evidence="2">Belongs to the AIM9 family.</text>
</comment>
<dbReference type="Pfam" id="PF01636">
    <property type="entry name" value="APH"/>
    <property type="match status" value="1"/>
</dbReference>
<reference evidence="9 10" key="1">
    <citation type="submission" date="2017-11" db="EMBL/GenBank/DDBJ databases">
        <title>Comparative genomics of Botrytis spp.</title>
        <authorList>
            <person name="Valero-Jimenez C.A."/>
            <person name="Tapia P."/>
            <person name="Veloso J."/>
            <person name="Silva-Moreno E."/>
            <person name="Staats M."/>
            <person name="Valdes J.H."/>
            <person name="Van Kan J.A.L."/>
        </authorList>
    </citation>
    <scope>NUCLEOTIDE SEQUENCE [LARGE SCALE GENOMIC DNA]</scope>
    <source>
        <strain evidence="9 10">MUCL2830</strain>
    </source>
</reference>